<gene>
    <name evidence="1" type="ORF">rCG_21046</name>
    <name evidence="6" type="ORF">rCG_24611</name>
    <name evidence="2" type="ORF">rCG_29295</name>
    <name evidence="5" type="ORF">rCG_33464</name>
    <name evidence="3" type="ORF">rCG_35723</name>
    <name evidence="7" type="ORF">rCG_43331</name>
    <name evidence="8" type="ORF">rCG_44825</name>
    <name evidence="4" type="ORF">rCG_61968</name>
</gene>
<dbReference type="Proteomes" id="UP000234681">
    <property type="component" value="Chromosome 2"/>
</dbReference>
<reference evidence="8 9" key="2">
    <citation type="submission" date="2005-07" db="EMBL/GenBank/DDBJ databases">
        <authorList>
            <person name="Mural R.J."/>
            <person name="Li P.W."/>
            <person name="Adams M.D."/>
            <person name="Amanatides P.G."/>
            <person name="Baden-Tillson H."/>
            <person name="Barnstead M."/>
            <person name="Chin S.H."/>
            <person name="Dew I."/>
            <person name="Evans C.A."/>
            <person name="Ferriera S."/>
            <person name="Flanigan M."/>
            <person name="Fosler C."/>
            <person name="Glodek A."/>
            <person name="Gu Z."/>
            <person name="Holt R.A."/>
            <person name="Jennings D."/>
            <person name="Kraft C.L."/>
            <person name="Lu F."/>
            <person name="Nguyen T."/>
            <person name="Nusskern D.R."/>
            <person name="Pfannkoch C.M."/>
            <person name="Sitter C."/>
            <person name="Sutton G.G."/>
            <person name="Venter J.C."/>
            <person name="Wang Z."/>
            <person name="Woodage T."/>
            <person name="Zheng X.H."/>
            <person name="Zhong F."/>
        </authorList>
    </citation>
    <scope>NUCLEOTIDE SEQUENCE</scope>
    <source>
        <strain evidence="8">BN</strain>
        <strain evidence="9">BN, Sprague-Dawley</strain>
    </source>
</reference>
<dbReference type="EMBL" id="CH473948">
    <property type="protein sequence ID" value="EDM06438.1"/>
    <property type="molecule type" value="Genomic_DNA"/>
</dbReference>
<dbReference type="EMBL" id="CH473963">
    <property type="protein sequence ID" value="EDM00154.1"/>
    <property type="molecule type" value="Genomic_DNA"/>
</dbReference>
<name>A6I5M0_RAT</name>
<evidence type="ECO:0000313" key="6">
    <source>
        <dbReference type="EMBL" id="EDM08415.1"/>
    </source>
</evidence>
<dbReference type="EMBL" id="CH473970">
    <property type="protein sequence ID" value="EDM08780.1"/>
    <property type="molecule type" value="Genomic_DNA"/>
</dbReference>
<protein>
    <submittedName>
        <fullName evidence="1">RCG21046</fullName>
    </submittedName>
    <submittedName>
        <fullName evidence="6">RCG24611</fullName>
    </submittedName>
    <submittedName>
        <fullName evidence="2">RCG29295</fullName>
    </submittedName>
    <submittedName>
        <fullName evidence="5">RCG33464</fullName>
    </submittedName>
    <submittedName>
        <fullName evidence="3">RCG35723</fullName>
    </submittedName>
    <submittedName>
        <fullName evidence="7">RCG43331</fullName>
    </submittedName>
    <submittedName>
        <fullName evidence="8">RCG44825</fullName>
    </submittedName>
    <submittedName>
        <fullName evidence="4">RCG61968</fullName>
    </submittedName>
</protein>
<evidence type="ECO:0000313" key="8">
    <source>
        <dbReference type="EMBL" id="EDM10328.1"/>
    </source>
</evidence>
<dbReference type="EMBL" id="CH473955">
    <property type="protein sequence ID" value="EDM10328.1"/>
    <property type="molecule type" value="Genomic_DNA"/>
</dbReference>
<reference evidence="8" key="1">
    <citation type="journal article" date="2005" name="Genome Res.">
        <title>Gene and alternative splicing annotation with AIR.</title>
        <authorList>
            <person name="Florea L."/>
            <person name="Di Francesco V."/>
            <person name="Miller J."/>
            <person name="Turner R."/>
            <person name="Yao A."/>
            <person name="Harris M."/>
            <person name="Walenz B."/>
            <person name="Mobarry C."/>
            <person name="Merkulov G.V."/>
            <person name="Charlab R."/>
            <person name="Dew I."/>
            <person name="Deng Z."/>
            <person name="Istrail S."/>
            <person name="Li P."/>
            <person name="Sutton G."/>
        </authorList>
    </citation>
    <scope>NUCLEOTIDE SEQUENCE</scope>
    <source>
        <strain evidence="8">BN</strain>
    </source>
</reference>
<dbReference type="EMBL" id="CH474029">
    <property type="protein sequence ID" value="EDL89241.1"/>
    <property type="molecule type" value="Genomic_DNA"/>
</dbReference>
<organism evidence="8 9">
    <name type="scientific">Rattus norvegicus</name>
    <name type="common">Rat</name>
    <dbReference type="NCBI Taxonomy" id="10116"/>
    <lineage>
        <taxon>Eukaryota</taxon>
        <taxon>Metazoa</taxon>
        <taxon>Chordata</taxon>
        <taxon>Craniata</taxon>
        <taxon>Vertebrata</taxon>
        <taxon>Euteleostomi</taxon>
        <taxon>Mammalia</taxon>
        <taxon>Eutheria</taxon>
        <taxon>Euarchontoglires</taxon>
        <taxon>Glires</taxon>
        <taxon>Rodentia</taxon>
        <taxon>Myomorpha</taxon>
        <taxon>Muroidea</taxon>
        <taxon>Muridae</taxon>
        <taxon>Murinae</taxon>
        <taxon>Rattus</taxon>
    </lineage>
</organism>
<accession>A6I5M0</accession>
<evidence type="ECO:0000313" key="5">
    <source>
        <dbReference type="EMBL" id="EDM06438.1"/>
    </source>
</evidence>
<evidence type="ECO:0000313" key="3">
    <source>
        <dbReference type="EMBL" id="EDM00154.1"/>
    </source>
</evidence>
<dbReference type="Proteomes" id="UP000234681">
    <property type="component" value="Chromosome 10"/>
</dbReference>
<sequence>MPSSGVSEDSYSVLIYNK</sequence>
<reference evidence="9" key="3">
    <citation type="submission" date="2005-09" db="EMBL/GenBank/DDBJ databases">
        <authorList>
            <person name="Mural R.J."/>
            <person name="Li P.W."/>
            <person name="Adams M.D."/>
            <person name="Amanatides P.G."/>
            <person name="Baden-Tillson H."/>
            <person name="Barnstead M."/>
            <person name="Chin S.H."/>
            <person name="Dew I."/>
            <person name="Evans C.A."/>
            <person name="Ferriera S."/>
            <person name="Flanigan M."/>
            <person name="Fosler C."/>
            <person name="Glodek A."/>
            <person name="Gu Z."/>
            <person name="Holt R.A."/>
            <person name="Jennings D."/>
            <person name="Kraft C.L."/>
            <person name="Lu F."/>
            <person name="Nguyen T."/>
            <person name="Nusskern D.R."/>
            <person name="Pfannkoch C.M."/>
            <person name="Sitter C."/>
            <person name="Sutton G.G."/>
            <person name="Venter J.C."/>
            <person name="Wang Z."/>
            <person name="Woodage T."/>
            <person name="Zheng X.H."/>
            <person name="Zhong F."/>
        </authorList>
    </citation>
    <scope>NUCLEOTIDE SEQUENCE [LARGE SCALE GENOMIC DNA]</scope>
    <source>
        <strain>BN</strain>
        <strain evidence="9">Sprague-Dawley</strain>
    </source>
</reference>
<evidence type="ECO:0000313" key="1">
    <source>
        <dbReference type="EMBL" id="EDL89069.1"/>
    </source>
</evidence>
<evidence type="ECO:0000313" key="2">
    <source>
        <dbReference type="EMBL" id="EDL89241.1"/>
    </source>
</evidence>
<dbReference type="Proteomes" id="UP000234681">
    <property type="component" value="Chromosome 6"/>
</dbReference>
<dbReference type="AlphaFoldDB" id="A6I5M0"/>
<dbReference type="EMBL" id="CH473947">
    <property type="protein sequence ID" value="EDM03142.1"/>
    <property type="molecule type" value="Genomic_DNA"/>
</dbReference>
<dbReference type="Proteomes" id="UP000234681">
    <property type="component" value="Chromosome 1"/>
</dbReference>
<dbReference type="Proteomes" id="UP000234681">
    <property type="component" value="Chromosome 7"/>
</dbReference>
<dbReference type="Proteomes" id="UP000234681">
    <property type="component" value="Chromosome 14"/>
</dbReference>
<dbReference type="Proteomes" id="UP000234681">
    <property type="component" value="Chromosome 16"/>
</dbReference>
<dbReference type="EMBL" id="CH474038">
    <property type="protein sequence ID" value="EDL89069.1"/>
    <property type="molecule type" value="Genomic_DNA"/>
</dbReference>
<proteinExistence type="predicted"/>
<evidence type="ECO:0000313" key="4">
    <source>
        <dbReference type="EMBL" id="EDM03142.1"/>
    </source>
</evidence>
<dbReference type="EMBL" id="CH473980">
    <property type="protein sequence ID" value="EDM08415.1"/>
    <property type="molecule type" value="Genomic_DNA"/>
</dbReference>
<evidence type="ECO:0000313" key="7">
    <source>
        <dbReference type="EMBL" id="EDM08780.1"/>
    </source>
</evidence>
<evidence type="ECO:0000313" key="9">
    <source>
        <dbReference type="Proteomes" id="UP000234681"/>
    </source>
</evidence>